<evidence type="ECO:0000256" key="3">
    <source>
        <dbReference type="ARBA" id="ARBA00022989"/>
    </source>
</evidence>
<dbReference type="Pfam" id="PF07690">
    <property type="entry name" value="MFS_1"/>
    <property type="match status" value="1"/>
</dbReference>
<evidence type="ECO:0000256" key="4">
    <source>
        <dbReference type="ARBA" id="ARBA00023136"/>
    </source>
</evidence>
<dbReference type="AlphaFoldDB" id="A0A235BYZ7"/>
<feature type="transmembrane region" description="Helical" evidence="5">
    <location>
        <begin position="7"/>
        <end position="25"/>
    </location>
</feature>
<gene>
    <name evidence="7" type="ORF">CH333_00810</name>
</gene>
<sequence length="379" mass="42842">MFKVERNVLVLSLTVGGTLLFFYSWYYLFPIHLEKLGASQREIGISYTLFCLGFTLAQILGGYLTDRFGRKFIIVVPTYAFPILYLFLALARVWWVCVIYYLATSILSAIQIPAFTSMLSESTERKGRAFGFFEFSIAIGIALGPLLGGFLVERTGIENLILLTALGTFSSAMARFLFLREERTAEKMERMDVWRGITKNYMWFLVAGSFLFLVLTLTINGPFLSLFQKEVLSFSSSRINFLFAVGGLFSAISCLFWGRLIDRYSTKLLLGVSLVLHPLLIVLWVLSGGVLPFFILSFLFSQFFYIGYQVIITDIATERARGRMIGIFGSITGLVSSVGPVLGMHMRFRFGWFYPFYLALLFGIAASLALMKVKLEKAR</sequence>
<reference evidence="7 8" key="1">
    <citation type="submission" date="2017-07" db="EMBL/GenBank/DDBJ databases">
        <title>Recovery of genomes from metagenomes via a dereplication, aggregation, and scoring strategy.</title>
        <authorList>
            <person name="Sieber C.M."/>
            <person name="Probst A.J."/>
            <person name="Sharrar A."/>
            <person name="Thomas B.C."/>
            <person name="Hess M."/>
            <person name="Tringe S.G."/>
            <person name="Banfield J.F."/>
        </authorList>
    </citation>
    <scope>NUCLEOTIDE SEQUENCE [LARGE SCALE GENOMIC DNA]</scope>
    <source>
        <strain evidence="7">JGI_Cruoil_03_44_89</strain>
    </source>
</reference>
<dbReference type="GO" id="GO:0016020">
    <property type="term" value="C:membrane"/>
    <property type="evidence" value="ECO:0007669"/>
    <property type="project" value="UniProtKB-SubCell"/>
</dbReference>
<feature type="transmembrane region" description="Helical" evidence="5">
    <location>
        <begin position="324"/>
        <end position="346"/>
    </location>
</feature>
<keyword evidence="2 5" id="KW-0812">Transmembrane</keyword>
<dbReference type="EMBL" id="NOZQ01000014">
    <property type="protein sequence ID" value="OYD17491.1"/>
    <property type="molecule type" value="Genomic_DNA"/>
</dbReference>
<dbReference type="PANTHER" id="PTHR23526">
    <property type="entry name" value="INTEGRAL MEMBRANE TRANSPORT PROTEIN-RELATED"/>
    <property type="match status" value="1"/>
</dbReference>
<proteinExistence type="predicted"/>
<feature type="transmembrane region" description="Helical" evidence="5">
    <location>
        <begin position="98"/>
        <end position="117"/>
    </location>
</feature>
<feature type="transmembrane region" description="Helical" evidence="5">
    <location>
        <begin position="268"/>
        <end position="287"/>
    </location>
</feature>
<dbReference type="InterPro" id="IPR036259">
    <property type="entry name" value="MFS_trans_sf"/>
</dbReference>
<accession>A0A235BYZ7</accession>
<dbReference type="PANTHER" id="PTHR23526:SF2">
    <property type="entry name" value="MAJOR FACILITATOR SUPERFAMILY (MFS) PROFILE DOMAIN-CONTAINING PROTEIN"/>
    <property type="match status" value="1"/>
</dbReference>
<evidence type="ECO:0000256" key="1">
    <source>
        <dbReference type="ARBA" id="ARBA00004141"/>
    </source>
</evidence>
<name>A0A235BYZ7_UNCW3</name>
<evidence type="ECO:0000259" key="6">
    <source>
        <dbReference type="PROSITE" id="PS50850"/>
    </source>
</evidence>
<dbReference type="Gene3D" id="1.20.1250.20">
    <property type="entry name" value="MFS general substrate transporter like domains"/>
    <property type="match status" value="2"/>
</dbReference>
<protein>
    <recommendedName>
        <fullName evidence="6">Major facilitator superfamily (MFS) profile domain-containing protein</fullName>
    </recommendedName>
</protein>
<dbReference type="PRINTS" id="PR01035">
    <property type="entry name" value="TCRTETA"/>
</dbReference>
<feature type="transmembrane region" description="Helical" evidence="5">
    <location>
        <begin position="293"/>
        <end position="312"/>
    </location>
</feature>
<organism evidence="7 8">
    <name type="scientific">candidate division WOR-3 bacterium JGI_Cruoil_03_44_89</name>
    <dbReference type="NCBI Taxonomy" id="1973748"/>
    <lineage>
        <taxon>Bacteria</taxon>
        <taxon>Bacteria division WOR-3</taxon>
    </lineage>
</organism>
<dbReference type="Proteomes" id="UP000215215">
    <property type="component" value="Unassembled WGS sequence"/>
</dbReference>
<evidence type="ECO:0000313" key="8">
    <source>
        <dbReference type="Proteomes" id="UP000215215"/>
    </source>
</evidence>
<feature type="domain" description="Major facilitator superfamily (MFS) profile" evidence="6">
    <location>
        <begin position="1"/>
        <end position="378"/>
    </location>
</feature>
<feature type="transmembrane region" description="Helical" evidence="5">
    <location>
        <begin position="72"/>
        <end position="92"/>
    </location>
</feature>
<keyword evidence="4 5" id="KW-0472">Membrane</keyword>
<feature type="transmembrane region" description="Helical" evidence="5">
    <location>
        <begin position="129"/>
        <end position="148"/>
    </location>
</feature>
<feature type="transmembrane region" description="Helical" evidence="5">
    <location>
        <begin position="239"/>
        <end position="261"/>
    </location>
</feature>
<dbReference type="InterPro" id="IPR020846">
    <property type="entry name" value="MFS_dom"/>
</dbReference>
<comment type="subcellular location">
    <subcellularLocation>
        <location evidence="1">Membrane</location>
        <topology evidence="1">Multi-pass membrane protein</topology>
    </subcellularLocation>
</comment>
<dbReference type="GO" id="GO:0022857">
    <property type="term" value="F:transmembrane transporter activity"/>
    <property type="evidence" value="ECO:0007669"/>
    <property type="project" value="InterPro"/>
</dbReference>
<dbReference type="PROSITE" id="PS50850">
    <property type="entry name" value="MFS"/>
    <property type="match status" value="1"/>
</dbReference>
<dbReference type="CDD" id="cd17325">
    <property type="entry name" value="MFS_MdtG_SLC18_like"/>
    <property type="match status" value="1"/>
</dbReference>
<feature type="transmembrane region" description="Helical" evidence="5">
    <location>
        <begin position="200"/>
        <end position="219"/>
    </location>
</feature>
<dbReference type="InterPro" id="IPR052528">
    <property type="entry name" value="Sugar_transport-like"/>
</dbReference>
<evidence type="ECO:0000256" key="5">
    <source>
        <dbReference type="SAM" id="Phobius"/>
    </source>
</evidence>
<dbReference type="InterPro" id="IPR001958">
    <property type="entry name" value="Tet-R_TetA/multi-R_MdtG-like"/>
</dbReference>
<dbReference type="SUPFAM" id="SSF103473">
    <property type="entry name" value="MFS general substrate transporter"/>
    <property type="match status" value="1"/>
</dbReference>
<evidence type="ECO:0000256" key="2">
    <source>
        <dbReference type="ARBA" id="ARBA00022692"/>
    </source>
</evidence>
<keyword evidence="3 5" id="KW-1133">Transmembrane helix</keyword>
<dbReference type="InterPro" id="IPR011701">
    <property type="entry name" value="MFS"/>
</dbReference>
<comment type="caution">
    <text evidence="7">The sequence shown here is derived from an EMBL/GenBank/DDBJ whole genome shotgun (WGS) entry which is preliminary data.</text>
</comment>
<feature type="transmembrane region" description="Helical" evidence="5">
    <location>
        <begin position="352"/>
        <end position="371"/>
    </location>
</feature>
<feature type="transmembrane region" description="Helical" evidence="5">
    <location>
        <begin position="160"/>
        <end position="179"/>
    </location>
</feature>
<feature type="transmembrane region" description="Helical" evidence="5">
    <location>
        <begin position="45"/>
        <end position="65"/>
    </location>
</feature>
<evidence type="ECO:0000313" key="7">
    <source>
        <dbReference type="EMBL" id="OYD17491.1"/>
    </source>
</evidence>